<dbReference type="InterPro" id="IPR011104">
    <property type="entry name" value="Hpr_kin/Pase_C"/>
</dbReference>
<sequence length="321" mass="36358">MRGVDYRAFGLTISSDIVLPELLPMSFENEGQGRDVIITRADLTEQWARLFQEDEFFIIKENFCMFKVDGVAIYAIHGGTNITVSPCDGAQEDQVRLFILGTSMGILLMQRKTLPLHGSAIAVDGAAIAIVGSSGAGKSTLASEFLQRGYHLISDDLIPVTFQKSGIPYIKPAYPQQKLWLESLHHFGMEETKYRPLIDRASKFAIPVLNQFVSEWLPLVGVYELVKSDKQDIQVKPIHNLERLQTLYKHTFRKSLLKKSGLLEWHFHTIAKMVNKLDIYQLQRPTSYFTAEQLADVIESEWIARRNTNDQAAKAYHPSIS</sequence>
<dbReference type="RefSeq" id="WP_166530709.1">
    <property type="nucleotide sequence ID" value="NZ_CP115959.1"/>
</dbReference>
<evidence type="ECO:0000259" key="1">
    <source>
        <dbReference type="Pfam" id="PF07475"/>
    </source>
</evidence>
<dbReference type="GO" id="GO:0006109">
    <property type="term" value="P:regulation of carbohydrate metabolic process"/>
    <property type="evidence" value="ECO:0007669"/>
    <property type="project" value="InterPro"/>
</dbReference>
<name>A0A941DXM2_9BACI</name>
<evidence type="ECO:0000313" key="2">
    <source>
        <dbReference type="EMBL" id="MBR7797407.1"/>
    </source>
</evidence>
<comment type="caution">
    <text evidence="2">The sequence shown here is derived from an EMBL/GenBank/DDBJ whole genome shotgun (WGS) entry which is preliminary data.</text>
</comment>
<dbReference type="Pfam" id="PF07475">
    <property type="entry name" value="Hpr_kinase_C"/>
    <property type="match status" value="1"/>
</dbReference>
<dbReference type="GO" id="GO:0005524">
    <property type="term" value="F:ATP binding"/>
    <property type="evidence" value="ECO:0007669"/>
    <property type="project" value="InterPro"/>
</dbReference>
<evidence type="ECO:0000313" key="3">
    <source>
        <dbReference type="Proteomes" id="UP000675284"/>
    </source>
</evidence>
<dbReference type="AlphaFoldDB" id="A0A941DXM2"/>
<reference evidence="2" key="1">
    <citation type="submission" date="2021-04" db="EMBL/GenBank/DDBJ databases">
        <title>Isolation and polyphasic classification of algal microorganism.</title>
        <authorList>
            <person name="Wang S."/>
        </authorList>
    </citation>
    <scope>NUCLEOTIDE SEQUENCE</scope>
    <source>
        <strain evidence="2">720a</strain>
    </source>
</reference>
<dbReference type="EMBL" id="JAGSOT010000053">
    <property type="protein sequence ID" value="MBR7797407.1"/>
    <property type="molecule type" value="Genomic_DNA"/>
</dbReference>
<keyword evidence="3" id="KW-1185">Reference proteome</keyword>
<dbReference type="Proteomes" id="UP000675284">
    <property type="component" value="Unassembled WGS sequence"/>
</dbReference>
<gene>
    <name evidence="2" type="ORF">KCX74_15325</name>
</gene>
<accession>A0A941DXM2</accession>
<dbReference type="InterPro" id="IPR027417">
    <property type="entry name" value="P-loop_NTPase"/>
</dbReference>
<dbReference type="Gene3D" id="3.40.50.300">
    <property type="entry name" value="P-loop containing nucleotide triphosphate hydrolases"/>
    <property type="match status" value="1"/>
</dbReference>
<feature type="domain" description="HPr kinase/phosphorylase C-terminal" evidence="1">
    <location>
        <begin position="115"/>
        <end position="161"/>
    </location>
</feature>
<dbReference type="GO" id="GO:0000155">
    <property type="term" value="F:phosphorelay sensor kinase activity"/>
    <property type="evidence" value="ECO:0007669"/>
    <property type="project" value="InterPro"/>
</dbReference>
<protein>
    <submittedName>
        <fullName evidence="2">Aldolase</fullName>
    </submittedName>
</protein>
<dbReference type="SUPFAM" id="SSF53795">
    <property type="entry name" value="PEP carboxykinase-like"/>
    <property type="match status" value="1"/>
</dbReference>
<organism evidence="2 3">
    <name type="scientific">Virgibacillus salarius</name>
    <dbReference type="NCBI Taxonomy" id="447199"/>
    <lineage>
        <taxon>Bacteria</taxon>
        <taxon>Bacillati</taxon>
        <taxon>Bacillota</taxon>
        <taxon>Bacilli</taxon>
        <taxon>Bacillales</taxon>
        <taxon>Bacillaceae</taxon>
        <taxon>Virgibacillus</taxon>
    </lineage>
</organism>
<proteinExistence type="predicted"/>